<dbReference type="OrthoDB" id="9805913at2"/>
<dbReference type="RefSeq" id="WP_006160087.1">
    <property type="nucleotide sequence ID" value="NZ_AHJE01000057.1"/>
</dbReference>
<dbReference type="GO" id="GO:0005829">
    <property type="term" value="C:cytosol"/>
    <property type="evidence" value="ECO:0007669"/>
    <property type="project" value="TreeGrafter"/>
</dbReference>
<gene>
    <name evidence="6" type="ORF">OR16_23503</name>
</gene>
<evidence type="ECO:0000259" key="4">
    <source>
        <dbReference type="Pfam" id="PF07804"/>
    </source>
</evidence>
<evidence type="ECO:0000256" key="1">
    <source>
        <dbReference type="ARBA" id="ARBA00010164"/>
    </source>
</evidence>
<dbReference type="InterPro" id="IPR012893">
    <property type="entry name" value="HipA-like_C"/>
</dbReference>
<accession>H1S9H6</accession>
<dbReference type="CDD" id="cd17808">
    <property type="entry name" value="HipA_Ec_like"/>
    <property type="match status" value="1"/>
</dbReference>
<evidence type="ECO:0000259" key="5">
    <source>
        <dbReference type="Pfam" id="PF13657"/>
    </source>
</evidence>
<comment type="similarity">
    <text evidence="1">Belongs to the HipA Ser/Thr kinase family.</text>
</comment>
<reference evidence="6 7" key="1">
    <citation type="journal article" date="2012" name="J. Bacteriol.">
        <title>De Novo Genome Project of Cupriavidus basilensis OR16.</title>
        <authorList>
            <person name="Cserhati M."/>
            <person name="Kriszt B."/>
            <person name="Szoboszlay S."/>
            <person name="Toth A."/>
            <person name="Szabo I."/>
            <person name="Tancsics A."/>
            <person name="Nagy I."/>
            <person name="Horvath B."/>
            <person name="Nagy I."/>
            <person name="Kukolya J."/>
        </authorList>
    </citation>
    <scope>NUCLEOTIDE SEQUENCE [LARGE SCALE GENOMIC DNA]</scope>
    <source>
        <strain evidence="6 7">OR16</strain>
    </source>
</reference>
<dbReference type="EMBL" id="AHJE01000057">
    <property type="protein sequence ID" value="EHP40900.1"/>
    <property type="molecule type" value="Genomic_DNA"/>
</dbReference>
<dbReference type="NCBIfam" id="TIGR03071">
    <property type="entry name" value="couple_hipA"/>
    <property type="match status" value="1"/>
</dbReference>
<evidence type="ECO:0000256" key="2">
    <source>
        <dbReference type="ARBA" id="ARBA00022679"/>
    </source>
</evidence>
<dbReference type="GO" id="GO:0004674">
    <property type="term" value="F:protein serine/threonine kinase activity"/>
    <property type="evidence" value="ECO:0007669"/>
    <property type="project" value="TreeGrafter"/>
</dbReference>
<dbReference type="PATRIC" id="fig|1127483.3.peg.4697"/>
<dbReference type="Pfam" id="PF07804">
    <property type="entry name" value="HipA_C"/>
    <property type="match status" value="1"/>
</dbReference>
<evidence type="ECO:0000313" key="6">
    <source>
        <dbReference type="EMBL" id="EHP40900.1"/>
    </source>
</evidence>
<dbReference type="Pfam" id="PF13657">
    <property type="entry name" value="Couple_hipA"/>
    <property type="match status" value="1"/>
</dbReference>
<keyword evidence="2" id="KW-0808">Transferase</keyword>
<dbReference type="PANTHER" id="PTHR37419:SF1">
    <property type="entry name" value="SERINE_THREONINE-PROTEIN KINASE TOXIN HIPA"/>
    <property type="match status" value="1"/>
</dbReference>
<organism evidence="6 7">
    <name type="scientific">Cupriavidus basilensis OR16</name>
    <dbReference type="NCBI Taxonomy" id="1127483"/>
    <lineage>
        <taxon>Bacteria</taxon>
        <taxon>Pseudomonadati</taxon>
        <taxon>Pseudomonadota</taxon>
        <taxon>Betaproteobacteria</taxon>
        <taxon>Burkholderiales</taxon>
        <taxon>Burkholderiaceae</taxon>
        <taxon>Cupriavidus</taxon>
    </lineage>
</organism>
<dbReference type="InterPro" id="IPR052028">
    <property type="entry name" value="HipA_Ser/Thr_kinase"/>
</dbReference>
<feature type="domain" description="HipA-like C-terminal" evidence="4">
    <location>
        <begin position="158"/>
        <end position="408"/>
    </location>
</feature>
<comment type="caution">
    <text evidence="6">The sequence shown here is derived from an EMBL/GenBank/DDBJ whole genome shotgun (WGS) entry which is preliminary data.</text>
</comment>
<keyword evidence="3" id="KW-0418">Kinase</keyword>
<evidence type="ECO:0000313" key="7">
    <source>
        <dbReference type="Proteomes" id="UP000005808"/>
    </source>
</evidence>
<sequence length="482" mass="53134">MGRRSHARALSVWANGERVGTWRIPTRGDMELQYDPGWMASPAGRPLSLSLPFGVDTSPLKGDRVRNYFDNLLPDSDAIRKRLATRFKAATTEAFDLLEAIGRDCVGAVQLLGENEQPAGHDRIDGSPLSDVEIERWLRQTVSPTGMGAQDDDDDFRISLAGAQEKTALLWHENQWMKPHGATPTTHILKLPLGLVGNKRADLSTSVENEWLCLAILAAYGLPVAHGEIKTFASQKVLSVQRFDRQMHSSGGWILRLPQEDFCQALGVAPHLKYEADGGPGMRDIAQILRQSTHADEDLEAFLTTQILFWMLAAPDGHAKNFSIRLLPGGRYRMTPLYDVMSIWPVVGAGANQWSWHKAKLAMAVAGKNRHYLFKDVQRRHFNAMAPKCFHGPDAEGIVQRLIARTPAVIATVSAALPAGFPQKVADSILQGLAASARQLDHMPPGYGWGLAGPTTLRKTKHTARPMVEGCRLACRTPFPTR</sequence>
<proteinExistence type="inferred from homology"/>
<protein>
    <submittedName>
        <fullName evidence="6">HipA domain-containing protein</fullName>
    </submittedName>
</protein>
<dbReference type="AlphaFoldDB" id="H1S9H6"/>
<dbReference type="InterPro" id="IPR017508">
    <property type="entry name" value="HipA_N1"/>
</dbReference>
<dbReference type="PANTHER" id="PTHR37419">
    <property type="entry name" value="SERINE/THREONINE-PROTEIN KINASE TOXIN HIPA"/>
    <property type="match status" value="1"/>
</dbReference>
<dbReference type="Proteomes" id="UP000005808">
    <property type="component" value="Unassembled WGS sequence"/>
</dbReference>
<evidence type="ECO:0000256" key="3">
    <source>
        <dbReference type="ARBA" id="ARBA00022777"/>
    </source>
</evidence>
<feature type="domain" description="HipA N-terminal subdomain 1" evidence="5">
    <location>
        <begin position="10"/>
        <end position="111"/>
    </location>
</feature>
<name>H1S9H6_9BURK</name>